<dbReference type="EMBL" id="JAQQFN010000021">
    <property type="protein sequence ID" value="MFL9886389.1"/>
    <property type="molecule type" value="Genomic_DNA"/>
</dbReference>
<proteinExistence type="predicted"/>
<sequence>MLWRSRHIRSCFSRQTPGALVPPAVAESFAKKIEHCKVVDLGARLHYLQEDHPEVIGATVNEWLLEPGVGALPEQRLTL</sequence>
<gene>
    <name evidence="1" type="ORF">PQR66_25330</name>
</gene>
<dbReference type="Gene3D" id="3.40.50.1820">
    <property type="entry name" value="alpha/beta hydrolase"/>
    <property type="match status" value="1"/>
</dbReference>
<dbReference type="RefSeq" id="WP_408333403.1">
    <property type="nucleotide sequence ID" value="NZ_JAQQFH010000036.1"/>
</dbReference>
<organism evidence="1 2">
    <name type="scientific">Paraburkholderia agricolaris</name>
    <dbReference type="NCBI Taxonomy" id="2152888"/>
    <lineage>
        <taxon>Bacteria</taxon>
        <taxon>Pseudomonadati</taxon>
        <taxon>Pseudomonadota</taxon>
        <taxon>Betaproteobacteria</taxon>
        <taxon>Burkholderiales</taxon>
        <taxon>Burkholderiaceae</taxon>
        <taxon>Paraburkholderia</taxon>
    </lineage>
</organism>
<dbReference type="InterPro" id="IPR029058">
    <property type="entry name" value="AB_hydrolase_fold"/>
</dbReference>
<reference evidence="1 2" key="1">
    <citation type="journal article" date="2024" name="Chem. Sci.">
        <title>Discovery of megapolipeptins by genome mining of a Burkholderiales bacteria collection.</title>
        <authorList>
            <person name="Paulo B.S."/>
            <person name="Recchia M.J.J."/>
            <person name="Lee S."/>
            <person name="Fergusson C.H."/>
            <person name="Romanowski S.B."/>
            <person name="Hernandez A."/>
            <person name="Krull N."/>
            <person name="Liu D.Y."/>
            <person name="Cavanagh H."/>
            <person name="Bos A."/>
            <person name="Gray C.A."/>
            <person name="Murphy B.T."/>
            <person name="Linington R.G."/>
            <person name="Eustaquio A.S."/>
        </authorList>
    </citation>
    <scope>NUCLEOTIDE SEQUENCE [LARGE SCALE GENOMIC DNA]</scope>
    <source>
        <strain evidence="1 2">RL16-012-BIC-B</strain>
    </source>
</reference>
<evidence type="ECO:0000313" key="1">
    <source>
        <dbReference type="EMBL" id="MFL9886389.1"/>
    </source>
</evidence>
<evidence type="ECO:0000313" key="2">
    <source>
        <dbReference type="Proteomes" id="UP001629249"/>
    </source>
</evidence>
<dbReference type="Proteomes" id="UP001629249">
    <property type="component" value="Unassembled WGS sequence"/>
</dbReference>
<protein>
    <submittedName>
        <fullName evidence="1">Uncharacterized protein</fullName>
    </submittedName>
</protein>
<dbReference type="SUPFAM" id="SSF53474">
    <property type="entry name" value="alpha/beta-Hydrolases"/>
    <property type="match status" value="1"/>
</dbReference>
<name>A0ABW8ZT38_9BURK</name>
<comment type="caution">
    <text evidence="1">The sequence shown here is derived from an EMBL/GenBank/DDBJ whole genome shotgun (WGS) entry which is preliminary data.</text>
</comment>
<accession>A0ABW8ZT38</accession>
<keyword evidence="2" id="KW-1185">Reference proteome</keyword>